<dbReference type="Pfam" id="PF02073">
    <property type="entry name" value="Peptidase_M29"/>
    <property type="match status" value="1"/>
</dbReference>
<evidence type="ECO:0000256" key="9">
    <source>
        <dbReference type="ARBA" id="ARBA00023049"/>
    </source>
</evidence>
<dbReference type="PANTHER" id="PTHR34448:SF1">
    <property type="entry name" value="BLL6088 PROTEIN"/>
    <property type="match status" value="1"/>
</dbReference>
<keyword evidence="5 11" id="KW-0031">Aminopeptidase</keyword>
<dbReference type="eggNOG" id="COG2309">
    <property type="taxonomic scope" value="Bacteria"/>
</dbReference>
<evidence type="ECO:0000256" key="4">
    <source>
        <dbReference type="ARBA" id="ARBA00008236"/>
    </source>
</evidence>
<reference evidence="11 12" key="1">
    <citation type="journal article" date="2012" name="PLoS ONE">
        <title>Genome sequence and transcriptome analysis of the radioresistant bacterium Deinococcus gobiensis: insights into the extreme environmental adaptations.</title>
        <authorList>
            <person name="Yuan M."/>
            <person name="Chen M."/>
            <person name="Zhang W."/>
            <person name="Lu W."/>
            <person name="Wang J."/>
            <person name="Yang M."/>
            <person name="Zhao P."/>
            <person name="Tang R."/>
            <person name="Li X."/>
            <person name="Hao Y."/>
            <person name="Zhou Z."/>
            <person name="Zhan Y."/>
            <person name="Yu H."/>
            <person name="Teng C."/>
            <person name="Yan Y."/>
            <person name="Ping S."/>
            <person name="Wang Y."/>
            <person name="Lin M."/>
        </authorList>
    </citation>
    <scope>NUCLEOTIDE SEQUENCE [LARGE SCALE GENOMIC DNA]</scope>
    <source>
        <strain evidence="11 12">I-0</strain>
    </source>
</reference>
<dbReference type="Proteomes" id="UP000007575">
    <property type="component" value="Chromosome"/>
</dbReference>
<evidence type="ECO:0000256" key="7">
    <source>
        <dbReference type="ARBA" id="ARBA00022723"/>
    </source>
</evidence>
<evidence type="ECO:0000256" key="8">
    <source>
        <dbReference type="ARBA" id="ARBA00022801"/>
    </source>
</evidence>
<gene>
    <name evidence="11" type="ordered locus">DGo_CA0754</name>
</gene>
<dbReference type="GO" id="GO:0046872">
    <property type="term" value="F:metal ion binding"/>
    <property type="evidence" value="ECO:0007669"/>
    <property type="project" value="UniProtKB-KW"/>
</dbReference>
<keyword evidence="9" id="KW-0482">Metalloprotease</keyword>
<dbReference type="GO" id="GO:0006508">
    <property type="term" value="P:proteolysis"/>
    <property type="evidence" value="ECO:0007669"/>
    <property type="project" value="UniProtKB-KW"/>
</dbReference>
<dbReference type="PATRIC" id="fig|745776.4.peg.772"/>
<evidence type="ECO:0000256" key="10">
    <source>
        <dbReference type="SAM" id="MobiDB-lite"/>
    </source>
</evidence>
<dbReference type="InterPro" id="IPR052170">
    <property type="entry name" value="M29_Exopeptidase"/>
</dbReference>
<evidence type="ECO:0000256" key="5">
    <source>
        <dbReference type="ARBA" id="ARBA00022438"/>
    </source>
</evidence>
<accession>H8GXM1</accession>
<comment type="cofactor">
    <cofactor evidence="1">
        <name>Co(2+)</name>
        <dbReference type="ChEBI" id="CHEBI:48828"/>
    </cofactor>
</comment>
<sequence>MVEYCIDAQPGDRVLVACTTLALPLVEGIHRALLGRGAQPVLRLDYPGQQEDFLRLAPDHLLDHLHPADLADMESVQASIRILTPQRPRPGDPARQARHTRTAQPVAAARAQRRWTLTLYPTPDGAQMAGMALDEYERFVSSALFLDRPDPVAAWAAVRAQQADLIGRLSAAEEVRLVAPGTDLRLNIAGRQWVNSDGKRNMPSGEVFTGPHEDSAEGVIHYDLPTTFQGQRVRDIRLRFEGGRVVEAHAEEGDDALQAALQTDDGARYVGELGIGTNAGIQRPSMNILFDEKISGTVHLALGNSYPETGGTNRSALHWDMIRDLRPGGEILLDGQPFQRDGQFC</sequence>
<keyword evidence="12" id="KW-1185">Reference proteome</keyword>
<comment type="cofactor">
    <cofactor evidence="3">
        <name>Zn(2+)</name>
        <dbReference type="ChEBI" id="CHEBI:29105"/>
    </cofactor>
</comment>
<dbReference type="EMBL" id="CP002191">
    <property type="protein sequence ID" value="AFD24681.1"/>
    <property type="molecule type" value="Genomic_DNA"/>
</dbReference>
<feature type="region of interest" description="Disordered" evidence="10">
    <location>
        <begin position="84"/>
        <end position="105"/>
    </location>
</feature>
<dbReference type="AlphaFoldDB" id="H8GXM1"/>
<evidence type="ECO:0000256" key="6">
    <source>
        <dbReference type="ARBA" id="ARBA00022670"/>
    </source>
</evidence>
<dbReference type="Gene3D" id="3.40.1830.10">
    <property type="entry name" value="Thermophilic metalloprotease (M29)"/>
    <property type="match status" value="1"/>
</dbReference>
<keyword evidence="7" id="KW-0479">Metal-binding</keyword>
<dbReference type="KEGG" id="dgo:DGo_CA0754"/>
<evidence type="ECO:0000256" key="2">
    <source>
        <dbReference type="ARBA" id="ARBA00001946"/>
    </source>
</evidence>
<proteinExistence type="inferred from homology"/>
<dbReference type="HOGENOM" id="CLU_057697_0_0_0"/>
<keyword evidence="8" id="KW-0378">Hydrolase</keyword>
<comment type="cofactor">
    <cofactor evidence="2">
        <name>Mg(2+)</name>
        <dbReference type="ChEBI" id="CHEBI:18420"/>
    </cofactor>
</comment>
<evidence type="ECO:0000256" key="3">
    <source>
        <dbReference type="ARBA" id="ARBA00001947"/>
    </source>
</evidence>
<evidence type="ECO:0000256" key="1">
    <source>
        <dbReference type="ARBA" id="ARBA00001941"/>
    </source>
</evidence>
<dbReference type="STRING" id="745776.DGo_CA0754"/>
<evidence type="ECO:0000313" key="12">
    <source>
        <dbReference type="Proteomes" id="UP000007575"/>
    </source>
</evidence>
<protein>
    <submittedName>
        <fullName evidence="11">Peptidase M29, aminopeptidase II</fullName>
    </submittedName>
</protein>
<name>H8GXM1_DEIGI</name>
<dbReference type="GO" id="GO:0008237">
    <property type="term" value="F:metallopeptidase activity"/>
    <property type="evidence" value="ECO:0007669"/>
    <property type="project" value="UniProtKB-KW"/>
</dbReference>
<organism evidence="11 12">
    <name type="scientific">Deinococcus gobiensis (strain DSM 21396 / JCM 16679 / CGMCC 1.7299 / I-0)</name>
    <dbReference type="NCBI Taxonomy" id="745776"/>
    <lineage>
        <taxon>Bacteria</taxon>
        <taxon>Thermotogati</taxon>
        <taxon>Deinococcota</taxon>
        <taxon>Deinococci</taxon>
        <taxon>Deinococcales</taxon>
        <taxon>Deinococcaceae</taxon>
        <taxon>Deinococcus</taxon>
    </lineage>
</organism>
<dbReference type="GO" id="GO:0004177">
    <property type="term" value="F:aminopeptidase activity"/>
    <property type="evidence" value="ECO:0007669"/>
    <property type="project" value="UniProtKB-KW"/>
</dbReference>
<dbReference type="InterPro" id="IPR000787">
    <property type="entry name" value="Peptidase_M29"/>
</dbReference>
<dbReference type="SUPFAM" id="SSF144052">
    <property type="entry name" value="Thermophilic metalloprotease-like"/>
    <property type="match status" value="1"/>
</dbReference>
<dbReference type="InterPro" id="IPR035097">
    <property type="entry name" value="M29_N-terminal"/>
</dbReference>
<dbReference type="PANTHER" id="PTHR34448">
    <property type="entry name" value="AMINOPEPTIDASE"/>
    <property type="match status" value="1"/>
</dbReference>
<evidence type="ECO:0000313" key="11">
    <source>
        <dbReference type="EMBL" id="AFD24681.1"/>
    </source>
</evidence>
<comment type="similarity">
    <text evidence="4">Belongs to the peptidase M29 family.</text>
</comment>
<keyword evidence="6" id="KW-0645">Protease</keyword>